<evidence type="ECO:0000313" key="2">
    <source>
        <dbReference type="EMBL" id="GIE70025.1"/>
    </source>
</evidence>
<keyword evidence="1" id="KW-0472">Membrane</keyword>
<accession>A0ABQ4BH72</accession>
<dbReference type="Proteomes" id="UP000624709">
    <property type="component" value="Unassembled WGS sequence"/>
</dbReference>
<gene>
    <name evidence="2" type="ORF">Apa02nite_061330</name>
</gene>
<name>A0ABQ4BH72_9ACTN</name>
<comment type="caution">
    <text evidence="2">The sequence shown here is derived from an EMBL/GenBank/DDBJ whole genome shotgun (WGS) entry which is preliminary data.</text>
</comment>
<protein>
    <submittedName>
        <fullName evidence="2">Uncharacterized protein</fullName>
    </submittedName>
</protein>
<dbReference type="EMBL" id="BOMS01000094">
    <property type="protein sequence ID" value="GIE70025.1"/>
    <property type="molecule type" value="Genomic_DNA"/>
</dbReference>
<feature type="transmembrane region" description="Helical" evidence="1">
    <location>
        <begin position="15"/>
        <end position="36"/>
    </location>
</feature>
<dbReference type="RefSeq" id="WP_203828120.1">
    <property type="nucleotide sequence ID" value="NZ_BAAATY010000025.1"/>
</dbReference>
<organism evidence="2 3">
    <name type="scientific">Actinoplanes palleronii</name>
    <dbReference type="NCBI Taxonomy" id="113570"/>
    <lineage>
        <taxon>Bacteria</taxon>
        <taxon>Bacillati</taxon>
        <taxon>Actinomycetota</taxon>
        <taxon>Actinomycetes</taxon>
        <taxon>Micromonosporales</taxon>
        <taxon>Micromonosporaceae</taxon>
        <taxon>Actinoplanes</taxon>
    </lineage>
</organism>
<keyword evidence="1" id="KW-1133">Transmembrane helix</keyword>
<proteinExistence type="predicted"/>
<keyword evidence="1" id="KW-0812">Transmembrane</keyword>
<sequence length="175" mass="19685">MVAQTPHPPFHKSTAFVALITAIITLVSTMASQPLWGDLRDRLTGNEPGIEFSSPEPGPVPHEITLTGKLRNQPDDKILWFVTLDFDDGNVYHPSDRPCIPAQDGNFRCPYWIGDKNHPAGTVKHFRIIAILADDATRYAFAEYNNDILKDGKRLGMKELPKTKEELDHIDVQRV</sequence>
<keyword evidence="3" id="KW-1185">Reference proteome</keyword>
<evidence type="ECO:0000256" key="1">
    <source>
        <dbReference type="SAM" id="Phobius"/>
    </source>
</evidence>
<evidence type="ECO:0000313" key="3">
    <source>
        <dbReference type="Proteomes" id="UP000624709"/>
    </source>
</evidence>
<reference evidence="2 3" key="1">
    <citation type="submission" date="2021-01" db="EMBL/GenBank/DDBJ databases">
        <title>Whole genome shotgun sequence of Actinoplanes palleronii NBRC 14916.</title>
        <authorList>
            <person name="Komaki H."/>
            <person name="Tamura T."/>
        </authorList>
    </citation>
    <scope>NUCLEOTIDE SEQUENCE [LARGE SCALE GENOMIC DNA]</scope>
    <source>
        <strain evidence="2 3">NBRC 14916</strain>
    </source>
</reference>